<gene>
    <name evidence="1" type="ORF">CVLEPA_LOCUS14992</name>
</gene>
<comment type="caution">
    <text evidence="1">The sequence shown here is derived from an EMBL/GenBank/DDBJ whole genome shotgun (WGS) entry which is preliminary data.</text>
</comment>
<protein>
    <submittedName>
        <fullName evidence="1">Uncharacterized protein</fullName>
    </submittedName>
</protein>
<name>A0ABP0FZK6_CLALP</name>
<sequence length="72" mass="8224">MADECAKSIKTAQRAFADGRTKPLEFRKKQLKALHQCLVMKSASLNEYIKIEHYNSNSTETCCGVERTTERD</sequence>
<dbReference type="Proteomes" id="UP001642483">
    <property type="component" value="Unassembled WGS sequence"/>
</dbReference>
<keyword evidence="2" id="KW-1185">Reference proteome</keyword>
<reference evidence="1 2" key="1">
    <citation type="submission" date="2024-02" db="EMBL/GenBank/DDBJ databases">
        <authorList>
            <person name="Daric V."/>
            <person name="Darras S."/>
        </authorList>
    </citation>
    <scope>NUCLEOTIDE SEQUENCE [LARGE SCALE GENOMIC DNA]</scope>
</reference>
<accession>A0ABP0FZK6</accession>
<organism evidence="1 2">
    <name type="scientific">Clavelina lepadiformis</name>
    <name type="common">Light-bulb sea squirt</name>
    <name type="synonym">Ascidia lepadiformis</name>
    <dbReference type="NCBI Taxonomy" id="159417"/>
    <lineage>
        <taxon>Eukaryota</taxon>
        <taxon>Metazoa</taxon>
        <taxon>Chordata</taxon>
        <taxon>Tunicata</taxon>
        <taxon>Ascidiacea</taxon>
        <taxon>Aplousobranchia</taxon>
        <taxon>Clavelinidae</taxon>
        <taxon>Clavelina</taxon>
    </lineage>
</organism>
<dbReference type="EMBL" id="CAWYQH010000097">
    <property type="protein sequence ID" value="CAK8683986.1"/>
    <property type="molecule type" value="Genomic_DNA"/>
</dbReference>
<evidence type="ECO:0000313" key="2">
    <source>
        <dbReference type="Proteomes" id="UP001642483"/>
    </source>
</evidence>
<evidence type="ECO:0000313" key="1">
    <source>
        <dbReference type="EMBL" id="CAK8683986.1"/>
    </source>
</evidence>
<proteinExistence type="predicted"/>